<name>A0ABN9V975_9DINO</name>
<gene>
    <name evidence="2" type="ORF">PCOR1329_LOCUS55189</name>
</gene>
<organism evidence="2 3">
    <name type="scientific">Prorocentrum cordatum</name>
    <dbReference type="NCBI Taxonomy" id="2364126"/>
    <lineage>
        <taxon>Eukaryota</taxon>
        <taxon>Sar</taxon>
        <taxon>Alveolata</taxon>
        <taxon>Dinophyceae</taxon>
        <taxon>Prorocentrales</taxon>
        <taxon>Prorocentraceae</taxon>
        <taxon>Prorocentrum</taxon>
    </lineage>
</organism>
<comment type="caution">
    <text evidence="2">The sequence shown here is derived from an EMBL/GenBank/DDBJ whole genome shotgun (WGS) entry which is preliminary data.</text>
</comment>
<evidence type="ECO:0000313" key="3">
    <source>
        <dbReference type="Proteomes" id="UP001189429"/>
    </source>
</evidence>
<reference evidence="2" key="1">
    <citation type="submission" date="2023-10" db="EMBL/GenBank/DDBJ databases">
        <authorList>
            <person name="Chen Y."/>
            <person name="Shah S."/>
            <person name="Dougan E. K."/>
            <person name="Thang M."/>
            <person name="Chan C."/>
        </authorList>
    </citation>
    <scope>NUCLEOTIDE SEQUENCE [LARGE SCALE GENOMIC DNA]</scope>
</reference>
<keyword evidence="3" id="KW-1185">Reference proteome</keyword>
<feature type="compositionally biased region" description="Basic and acidic residues" evidence="1">
    <location>
        <begin position="81"/>
        <end position="102"/>
    </location>
</feature>
<dbReference type="EMBL" id="CAUYUJ010016760">
    <property type="protein sequence ID" value="CAK0868567.1"/>
    <property type="molecule type" value="Genomic_DNA"/>
</dbReference>
<protein>
    <submittedName>
        <fullName evidence="2">Uncharacterized protein</fullName>
    </submittedName>
</protein>
<proteinExistence type="predicted"/>
<evidence type="ECO:0000313" key="2">
    <source>
        <dbReference type="EMBL" id="CAK0868567.1"/>
    </source>
</evidence>
<dbReference type="Proteomes" id="UP001189429">
    <property type="component" value="Unassembled WGS sequence"/>
</dbReference>
<accession>A0ABN9V975</accession>
<sequence>MPGPGAPGPVLRQQSPARHGATRVPSAAYSGQAQSFRGHHSFASPAPASPRLIAAPGQAVSRGSFQGAPLVAKGSSGQDPTPDRRSAEEQDRNAKERGHASK</sequence>
<evidence type="ECO:0000256" key="1">
    <source>
        <dbReference type="SAM" id="MobiDB-lite"/>
    </source>
</evidence>
<feature type="region of interest" description="Disordered" evidence="1">
    <location>
        <begin position="1"/>
        <end position="102"/>
    </location>
</feature>